<dbReference type="EMBL" id="JARBHB010000002">
    <property type="protein sequence ID" value="KAJ8892460.1"/>
    <property type="molecule type" value="Genomic_DNA"/>
</dbReference>
<comment type="caution">
    <text evidence="1">The sequence shown here is derived from an EMBL/GenBank/DDBJ whole genome shotgun (WGS) entry which is preliminary data.</text>
</comment>
<accession>A0ABQ9I748</accession>
<evidence type="ECO:0000313" key="1">
    <source>
        <dbReference type="EMBL" id="KAJ8892460.1"/>
    </source>
</evidence>
<sequence length="92" mass="10715">MGLQAEAVSAIQVNSGAIVKTVETTVTLEHWEKKRGGERIPFKPCERLALQWLSEYKRNQTYENFYELLLKFSVITVTGTQHHFQNIMLRYV</sequence>
<organism evidence="1 2">
    <name type="scientific">Dryococelus australis</name>
    <dbReference type="NCBI Taxonomy" id="614101"/>
    <lineage>
        <taxon>Eukaryota</taxon>
        <taxon>Metazoa</taxon>
        <taxon>Ecdysozoa</taxon>
        <taxon>Arthropoda</taxon>
        <taxon>Hexapoda</taxon>
        <taxon>Insecta</taxon>
        <taxon>Pterygota</taxon>
        <taxon>Neoptera</taxon>
        <taxon>Polyneoptera</taxon>
        <taxon>Phasmatodea</taxon>
        <taxon>Verophasmatodea</taxon>
        <taxon>Anareolatae</taxon>
        <taxon>Phasmatidae</taxon>
        <taxon>Eurycanthinae</taxon>
        <taxon>Dryococelus</taxon>
    </lineage>
</organism>
<evidence type="ECO:0000313" key="2">
    <source>
        <dbReference type="Proteomes" id="UP001159363"/>
    </source>
</evidence>
<reference evidence="1 2" key="1">
    <citation type="submission" date="2023-02" db="EMBL/GenBank/DDBJ databases">
        <title>LHISI_Scaffold_Assembly.</title>
        <authorList>
            <person name="Stuart O.P."/>
            <person name="Cleave R."/>
            <person name="Magrath M.J.L."/>
            <person name="Mikheyev A.S."/>
        </authorList>
    </citation>
    <scope>NUCLEOTIDE SEQUENCE [LARGE SCALE GENOMIC DNA]</scope>
    <source>
        <strain evidence="1">Daus_M_001</strain>
        <tissue evidence="1">Leg muscle</tissue>
    </source>
</reference>
<protein>
    <submittedName>
        <fullName evidence="1">Uncharacterized protein</fullName>
    </submittedName>
</protein>
<keyword evidence="2" id="KW-1185">Reference proteome</keyword>
<gene>
    <name evidence="1" type="ORF">PR048_005040</name>
</gene>
<dbReference type="Proteomes" id="UP001159363">
    <property type="component" value="Chromosome 2"/>
</dbReference>
<proteinExistence type="predicted"/>
<name>A0ABQ9I748_9NEOP</name>